<name>A0AAD5U9V0_9FUNG</name>
<evidence type="ECO:0000313" key="3">
    <source>
        <dbReference type="Proteomes" id="UP001210925"/>
    </source>
</evidence>
<protein>
    <submittedName>
        <fullName evidence="2">Uncharacterized protein</fullName>
    </submittedName>
</protein>
<keyword evidence="1" id="KW-0812">Transmembrane</keyword>
<dbReference type="Proteomes" id="UP001210925">
    <property type="component" value="Unassembled WGS sequence"/>
</dbReference>
<evidence type="ECO:0000313" key="2">
    <source>
        <dbReference type="EMBL" id="KAJ3250811.1"/>
    </source>
</evidence>
<gene>
    <name evidence="2" type="ORF">HK103_003157</name>
</gene>
<keyword evidence="1" id="KW-1133">Transmembrane helix</keyword>
<comment type="caution">
    <text evidence="2">The sequence shown here is derived from an EMBL/GenBank/DDBJ whole genome shotgun (WGS) entry which is preliminary data.</text>
</comment>
<evidence type="ECO:0000256" key="1">
    <source>
        <dbReference type="SAM" id="Phobius"/>
    </source>
</evidence>
<accession>A0AAD5U9V0</accession>
<feature type="non-terminal residue" evidence="2">
    <location>
        <position position="99"/>
    </location>
</feature>
<sequence length="99" mass="10881">MTTAALNYDQLESISETATVLGMTIAIVFRPFIKKVVATPNTVKISKTYKIYHCRILALALFTMLKALAGIFYDLGKAVKSIQGTTNVISAYDIFTVLD</sequence>
<keyword evidence="1" id="KW-0472">Membrane</keyword>
<proteinExistence type="predicted"/>
<keyword evidence="3" id="KW-1185">Reference proteome</keyword>
<organism evidence="2 3">
    <name type="scientific">Boothiomyces macroporosus</name>
    <dbReference type="NCBI Taxonomy" id="261099"/>
    <lineage>
        <taxon>Eukaryota</taxon>
        <taxon>Fungi</taxon>
        <taxon>Fungi incertae sedis</taxon>
        <taxon>Chytridiomycota</taxon>
        <taxon>Chytridiomycota incertae sedis</taxon>
        <taxon>Chytridiomycetes</taxon>
        <taxon>Rhizophydiales</taxon>
        <taxon>Terramycetaceae</taxon>
        <taxon>Boothiomyces</taxon>
    </lineage>
</organism>
<dbReference type="AlphaFoldDB" id="A0AAD5U9V0"/>
<dbReference type="EMBL" id="JADGKB010000222">
    <property type="protein sequence ID" value="KAJ3250811.1"/>
    <property type="molecule type" value="Genomic_DNA"/>
</dbReference>
<feature type="transmembrane region" description="Helical" evidence="1">
    <location>
        <begin position="54"/>
        <end position="73"/>
    </location>
</feature>
<reference evidence="2" key="1">
    <citation type="submission" date="2020-05" db="EMBL/GenBank/DDBJ databases">
        <title>Phylogenomic resolution of chytrid fungi.</title>
        <authorList>
            <person name="Stajich J.E."/>
            <person name="Amses K."/>
            <person name="Simmons R."/>
            <person name="Seto K."/>
            <person name="Myers J."/>
            <person name="Bonds A."/>
            <person name="Quandt C.A."/>
            <person name="Barry K."/>
            <person name="Liu P."/>
            <person name="Grigoriev I."/>
            <person name="Longcore J.E."/>
            <person name="James T.Y."/>
        </authorList>
    </citation>
    <scope>NUCLEOTIDE SEQUENCE</scope>
    <source>
        <strain evidence="2">PLAUS21</strain>
    </source>
</reference>